<evidence type="ECO:0000256" key="3">
    <source>
        <dbReference type="ARBA" id="ARBA00022519"/>
    </source>
</evidence>
<comment type="subcellular location">
    <subcellularLocation>
        <location evidence="1">Cell inner membrane</location>
    </subcellularLocation>
</comment>
<evidence type="ECO:0000256" key="5">
    <source>
        <dbReference type="ARBA" id="ARBA00022989"/>
    </source>
</evidence>
<reference evidence="9 10" key="1">
    <citation type="submission" date="2020-10" db="EMBL/GenBank/DDBJ databases">
        <title>Connecting structure to function with the recovery of over 1000 high-quality activated sludge metagenome-assembled genomes encoding full-length rRNA genes using long-read sequencing.</title>
        <authorList>
            <person name="Singleton C.M."/>
            <person name="Petriglieri F."/>
            <person name="Kristensen J.M."/>
            <person name="Kirkegaard R.H."/>
            <person name="Michaelsen T.Y."/>
            <person name="Andersen M.H."/>
            <person name="Karst S.M."/>
            <person name="Dueholm M.S."/>
            <person name="Nielsen P.H."/>
            <person name="Albertsen M."/>
        </authorList>
    </citation>
    <scope>NUCLEOTIDE SEQUENCE [LARGE SCALE GENOMIC DNA]</scope>
    <source>
        <strain evidence="9">EsbW_18-Q3-R4-48_BATAC.285</strain>
    </source>
</reference>
<evidence type="ECO:0000256" key="7">
    <source>
        <dbReference type="SAM" id="Phobius"/>
    </source>
</evidence>
<feature type="domain" description="Mce/MlaD" evidence="8">
    <location>
        <begin position="49"/>
        <end position="136"/>
    </location>
</feature>
<proteinExistence type="predicted"/>
<evidence type="ECO:0000256" key="6">
    <source>
        <dbReference type="ARBA" id="ARBA00023136"/>
    </source>
</evidence>
<evidence type="ECO:0000259" key="8">
    <source>
        <dbReference type="Pfam" id="PF02470"/>
    </source>
</evidence>
<protein>
    <submittedName>
        <fullName evidence="9">MCE family protein</fullName>
    </submittedName>
</protein>
<accession>A0A935Q3Y3</accession>
<keyword evidence="5 7" id="KW-1133">Transmembrane helix</keyword>
<dbReference type="InterPro" id="IPR051800">
    <property type="entry name" value="PqiA-PqiB_transport"/>
</dbReference>
<dbReference type="SUPFAM" id="SSF52096">
    <property type="entry name" value="ClpP/crotonase"/>
    <property type="match status" value="1"/>
</dbReference>
<evidence type="ECO:0000256" key="4">
    <source>
        <dbReference type="ARBA" id="ARBA00022692"/>
    </source>
</evidence>
<gene>
    <name evidence="9" type="ORF">IPJ27_25085</name>
</gene>
<feature type="domain" description="Mce/MlaD" evidence="8">
    <location>
        <begin position="292"/>
        <end position="402"/>
    </location>
</feature>
<dbReference type="AlphaFoldDB" id="A0A935Q3Y3"/>
<sequence length="555" mass="60381">MPENQELPDLPEATSVPKRRTRLSAVWIIPIIAALLGGWIAVQKLLSEGPTIEISFASADGLEAGKTTVKYNGVDVGRIESLKVSADRQRILASVQMAPEAGEWLVDDTSFWVVRPRIAGGSITGLGTLLSGSYIGMAIGKGSERVRSFTALEVPPVVAANTPGRFFQLEAGNLGSLDYGTPIFFRRIQVGQVASYRLEEDGRALTVRIFVKAPYDRFVKPETRFWQASGLDFSLNADGLNVQTESLASLLIGGVAFDTPTENAEADPAPADTRFELFGDQASAMKAPERRSVHYVLYFDESVRGLSAGAPVTLLGLPIGEVVSVRLEAGSRKDLKMRARVRVATFPQRFLDVLVDPQDVTGGKEITPAMRRDLLDRLVARGLRAQLQTGNLLTGQLYVALAYVPNEARANIDWKADPAVFPVAKSGLTDIEAKLTNILTKLDRLPIDAIGNDLKQSLATLAETLKDVDTLVKRWGGELTPELTSTLVEARRTLAAAERSFDSAGKVVAPDSVLMAEMRGMLSEIKRAAQSMRVLTDYLERHPEALIRGKSEELQ</sequence>
<dbReference type="PANTHER" id="PTHR30462:SF0">
    <property type="entry name" value="INTERMEMBRANE TRANSPORT PROTEIN YEBT"/>
    <property type="match status" value="1"/>
</dbReference>
<keyword evidence="2" id="KW-1003">Cell membrane</keyword>
<dbReference type="InterPro" id="IPR003399">
    <property type="entry name" value="Mce/MlaD"/>
</dbReference>
<name>A0A935Q3Y3_9PROT</name>
<evidence type="ECO:0000256" key="2">
    <source>
        <dbReference type="ARBA" id="ARBA00022475"/>
    </source>
</evidence>
<feature type="domain" description="Mce/MlaD" evidence="8">
    <location>
        <begin position="165"/>
        <end position="222"/>
    </location>
</feature>
<comment type="caution">
    <text evidence="9">The sequence shown here is derived from an EMBL/GenBank/DDBJ whole genome shotgun (WGS) entry which is preliminary data.</text>
</comment>
<organism evidence="9 10">
    <name type="scientific">Candidatus Accumulibacter proximus</name>
    <dbReference type="NCBI Taxonomy" id="2954385"/>
    <lineage>
        <taxon>Bacteria</taxon>
        <taxon>Pseudomonadati</taxon>
        <taxon>Pseudomonadota</taxon>
        <taxon>Betaproteobacteria</taxon>
        <taxon>Candidatus Accumulibacter</taxon>
    </lineage>
</organism>
<evidence type="ECO:0000313" key="10">
    <source>
        <dbReference type="Proteomes" id="UP000697998"/>
    </source>
</evidence>
<keyword evidence="3" id="KW-0997">Cell inner membrane</keyword>
<dbReference type="Proteomes" id="UP000697998">
    <property type="component" value="Unassembled WGS sequence"/>
</dbReference>
<keyword evidence="6 7" id="KW-0472">Membrane</keyword>
<dbReference type="EMBL" id="JADJMH010000040">
    <property type="protein sequence ID" value="MBK7677749.1"/>
    <property type="molecule type" value="Genomic_DNA"/>
</dbReference>
<dbReference type="InterPro" id="IPR029045">
    <property type="entry name" value="ClpP/crotonase-like_dom_sf"/>
</dbReference>
<dbReference type="PANTHER" id="PTHR30462">
    <property type="entry name" value="INTERMEMBRANE TRANSPORT PROTEIN PQIB-RELATED"/>
    <property type="match status" value="1"/>
</dbReference>
<dbReference type="GO" id="GO:0005886">
    <property type="term" value="C:plasma membrane"/>
    <property type="evidence" value="ECO:0007669"/>
    <property type="project" value="UniProtKB-SubCell"/>
</dbReference>
<feature type="transmembrane region" description="Helical" evidence="7">
    <location>
        <begin position="23"/>
        <end position="42"/>
    </location>
</feature>
<dbReference type="Pfam" id="PF02470">
    <property type="entry name" value="MlaD"/>
    <property type="match status" value="3"/>
</dbReference>
<keyword evidence="4 7" id="KW-0812">Transmembrane</keyword>
<evidence type="ECO:0000256" key="1">
    <source>
        <dbReference type="ARBA" id="ARBA00004533"/>
    </source>
</evidence>
<evidence type="ECO:0000313" key="9">
    <source>
        <dbReference type="EMBL" id="MBK7677749.1"/>
    </source>
</evidence>